<comment type="similarity">
    <text evidence="3">In the N-terminal section; belongs to the glycosyltransferase 51 family.</text>
</comment>
<accession>A0A0H3C701</accession>
<dbReference type="GO" id="GO:0008658">
    <property type="term" value="F:penicillin binding"/>
    <property type="evidence" value="ECO:0007669"/>
    <property type="project" value="InterPro"/>
</dbReference>
<reference evidence="19 20" key="1">
    <citation type="journal article" date="2010" name="J. Bacteriol.">
        <title>The genetic basis of laboratory adaptation in Caulobacter crescentus.</title>
        <authorList>
            <person name="Marks M.E."/>
            <person name="Castro-Rojas C.M."/>
            <person name="Teiling C."/>
            <person name="Du L."/>
            <person name="Kapatral V."/>
            <person name="Walunas T.L."/>
            <person name="Crosson S."/>
        </authorList>
    </citation>
    <scope>NUCLEOTIDE SEQUENCE [LARGE SCALE GENOMIC DNA]</scope>
    <source>
        <strain evidence="20">NA1000 / CB15N</strain>
    </source>
</reference>
<keyword evidence="8" id="KW-0378">Hydrolase</keyword>
<dbReference type="GO" id="GO:0009252">
    <property type="term" value="P:peptidoglycan biosynthetic process"/>
    <property type="evidence" value="ECO:0007669"/>
    <property type="project" value="UniProtKB-UniPathway"/>
</dbReference>
<evidence type="ECO:0000256" key="9">
    <source>
        <dbReference type="ARBA" id="ARBA00022960"/>
    </source>
</evidence>
<evidence type="ECO:0000256" key="6">
    <source>
        <dbReference type="ARBA" id="ARBA00022676"/>
    </source>
</evidence>
<dbReference type="PhylomeDB" id="A0A0H3C701"/>
<comment type="pathway">
    <text evidence="1">Cell wall biogenesis; peptidoglycan biosynthesis.</text>
</comment>
<keyword evidence="7" id="KW-0808">Transferase</keyword>
<dbReference type="OrthoDB" id="9766909at2"/>
<dbReference type="GO" id="GO:0009002">
    <property type="term" value="F:serine-type D-Ala-D-Ala carboxypeptidase activity"/>
    <property type="evidence" value="ECO:0007669"/>
    <property type="project" value="UniProtKB-EC"/>
</dbReference>
<dbReference type="KEGG" id="ccs:CCNA_01584"/>
<dbReference type="GO" id="GO:0030288">
    <property type="term" value="C:outer membrane-bounded periplasmic space"/>
    <property type="evidence" value="ECO:0007669"/>
    <property type="project" value="TreeGrafter"/>
</dbReference>
<evidence type="ECO:0000256" key="7">
    <source>
        <dbReference type="ARBA" id="ARBA00022679"/>
    </source>
</evidence>
<keyword evidence="9" id="KW-0133">Cell shape</keyword>
<organism evidence="19 20">
    <name type="scientific">Caulobacter vibrioides (strain NA1000 / CB15N)</name>
    <name type="common">Caulobacter crescentus</name>
    <dbReference type="NCBI Taxonomy" id="565050"/>
    <lineage>
        <taxon>Bacteria</taxon>
        <taxon>Pseudomonadati</taxon>
        <taxon>Pseudomonadota</taxon>
        <taxon>Alphaproteobacteria</taxon>
        <taxon>Caulobacterales</taxon>
        <taxon>Caulobacteraceae</taxon>
        <taxon>Caulobacter</taxon>
    </lineage>
</organism>
<feature type="region of interest" description="Disordered" evidence="15">
    <location>
        <begin position="1"/>
        <end position="103"/>
    </location>
</feature>
<evidence type="ECO:0000256" key="3">
    <source>
        <dbReference type="ARBA" id="ARBA00007739"/>
    </source>
</evidence>
<evidence type="ECO:0000256" key="5">
    <source>
        <dbReference type="ARBA" id="ARBA00022670"/>
    </source>
</evidence>
<feature type="region of interest" description="Disordered" evidence="15">
    <location>
        <begin position="750"/>
        <end position="794"/>
    </location>
</feature>
<dbReference type="InterPro" id="IPR001460">
    <property type="entry name" value="PCN-bd_Tpept"/>
</dbReference>
<dbReference type="InterPro" id="IPR036950">
    <property type="entry name" value="PBP_transglycosylase"/>
</dbReference>
<keyword evidence="20" id="KW-1185">Reference proteome</keyword>
<feature type="domain" description="Glycosyl transferase family 51" evidence="18">
    <location>
        <begin position="223"/>
        <end position="395"/>
    </location>
</feature>
<keyword evidence="5" id="KW-0645">Protease</keyword>
<protein>
    <submittedName>
        <fullName evidence="19">Multimodular transpeptidase-transglycosylase PBP 1A</fullName>
    </submittedName>
</protein>
<dbReference type="PANTHER" id="PTHR32282">
    <property type="entry name" value="BINDING PROTEIN TRANSPEPTIDASE, PUTATIVE-RELATED"/>
    <property type="match status" value="1"/>
</dbReference>
<proteinExistence type="inferred from homology"/>
<dbReference type="Gene3D" id="3.40.710.10">
    <property type="entry name" value="DD-peptidase/beta-lactamase superfamily"/>
    <property type="match status" value="1"/>
</dbReference>
<dbReference type="GO" id="GO:0008955">
    <property type="term" value="F:peptidoglycan glycosyltransferase activity"/>
    <property type="evidence" value="ECO:0007669"/>
    <property type="project" value="UniProtKB-EC"/>
</dbReference>
<evidence type="ECO:0000313" key="19">
    <source>
        <dbReference type="EMBL" id="ACL95049.1"/>
    </source>
</evidence>
<dbReference type="HOGENOM" id="CLU_006354_2_7_5"/>
<dbReference type="GO" id="GO:0071555">
    <property type="term" value="P:cell wall organization"/>
    <property type="evidence" value="ECO:0007669"/>
    <property type="project" value="UniProtKB-KW"/>
</dbReference>
<dbReference type="PANTHER" id="PTHR32282:SF33">
    <property type="entry name" value="PEPTIDOGLYCAN GLYCOSYLTRANSFERASE"/>
    <property type="match status" value="1"/>
</dbReference>
<feature type="compositionally biased region" description="Low complexity" evidence="15">
    <location>
        <begin position="750"/>
        <end position="765"/>
    </location>
</feature>
<evidence type="ECO:0000256" key="2">
    <source>
        <dbReference type="ARBA" id="ARBA00007090"/>
    </source>
</evidence>
<dbReference type="Pfam" id="PF00905">
    <property type="entry name" value="Transpeptidase"/>
    <property type="match status" value="1"/>
</dbReference>
<evidence type="ECO:0000256" key="16">
    <source>
        <dbReference type="SAM" id="Phobius"/>
    </source>
</evidence>
<dbReference type="GO" id="GO:0006508">
    <property type="term" value="P:proteolysis"/>
    <property type="evidence" value="ECO:0007669"/>
    <property type="project" value="UniProtKB-KW"/>
</dbReference>
<feature type="compositionally biased region" description="Acidic residues" evidence="15">
    <location>
        <begin position="116"/>
        <end position="127"/>
    </location>
</feature>
<comment type="similarity">
    <text evidence="2">In the C-terminal section; belongs to the transpeptidase family.</text>
</comment>
<keyword evidence="16" id="KW-0472">Membrane</keyword>
<evidence type="ECO:0000256" key="1">
    <source>
        <dbReference type="ARBA" id="ARBA00004752"/>
    </source>
</evidence>
<dbReference type="InterPro" id="IPR023346">
    <property type="entry name" value="Lysozyme-like_dom_sf"/>
</dbReference>
<sequence>MSDPTDPADDVPAAPAPKPRRPRKPRAQTVMTEAAGLDPAAPEDAAQKPRRPRKSRRAQPEAVAAPEAQTPTTSTAATDDADADLFEPLPSPEPDAEPVSVEADPAETLEADAAADLESPTEPEVEPAQDIPPEAPAEPPTTAEAEDAPEAKAETSVPTLDEPEKVAAKPPIWKRPAWLIGAGAAVLLVIVLIASLFWSLPLSRALEPLDNSAIVLVAEDGSPIARRGSYKEAPIDVAKLPPYVPGAFIAIEDRRFYSHMGVDPKAIARAVGRNAQAGGVSEGGSTITQQLAKNAFLSSDRNLRRKAQEALIAVYLEARLSKDEILSRYLSSVYFGDGAFGLRAAARHYFGKPPEQLSIGEAAMLAGLVKAPSRLAPTNNIEGARERMRVVLGAMVETKTITQAEADAVGEILPVEAEEKLPTGSYFADWALPQARALIGARYGETIVKTTLDPELQEKAERILNDYIERDGQVLNVTQGALVAMRRDGRVVAMVGGRDYKQSQFNRADAERQPGSAFKLFVYLAALREGMTVTTPILDTPVQVSGYMPKNHEGKYHAREVPLITAFAGSSNVAAVRLAHDLGPAKVIKVARDLGVTEEIPSDLTMALGTGPMSLTRLTAAYASVAAGEYPIVPHGVTEFKKPKTKAYDPKVLANMRDLLRSATHRGTGVEAAIPGAFGKTGTTQDYHDAIFVGYVEDLVVGVWLGNDDNSSMNGVVGGGEPARIWKAFMLSALGRDVAPVVEEDPLEDLGLPLEGELGPDGLPLAPFTSPTDEPAPPANSGVPLAPPPPEPRP</sequence>
<keyword evidence="16" id="KW-0812">Transmembrane</keyword>
<feature type="compositionally biased region" description="Low complexity" evidence="15">
    <location>
        <begin position="60"/>
        <end position="78"/>
    </location>
</feature>
<evidence type="ECO:0000256" key="10">
    <source>
        <dbReference type="ARBA" id="ARBA00022984"/>
    </source>
</evidence>
<feature type="domain" description="Penicillin-binding protein transpeptidase" evidence="17">
    <location>
        <begin position="481"/>
        <end position="698"/>
    </location>
</feature>
<evidence type="ECO:0000256" key="11">
    <source>
        <dbReference type="ARBA" id="ARBA00023268"/>
    </source>
</evidence>
<evidence type="ECO:0000256" key="15">
    <source>
        <dbReference type="SAM" id="MobiDB-lite"/>
    </source>
</evidence>
<keyword evidence="11" id="KW-0511">Multifunctional enzyme</keyword>
<evidence type="ECO:0000256" key="12">
    <source>
        <dbReference type="ARBA" id="ARBA00023316"/>
    </source>
</evidence>
<feature type="transmembrane region" description="Helical" evidence="16">
    <location>
        <begin position="177"/>
        <end position="198"/>
    </location>
</feature>
<evidence type="ECO:0000256" key="4">
    <source>
        <dbReference type="ARBA" id="ARBA00022645"/>
    </source>
</evidence>
<name>A0A0H3C701_CAUVN</name>
<dbReference type="InterPro" id="IPR012338">
    <property type="entry name" value="Beta-lactam/transpept-like"/>
</dbReference>
<dbReference type="Gene3D" id="1.10.3810.10">
    <property type="entry name" value="Biosynthetic peptidoglycan transglycosylase-like"/>
    <property type="match status" value="1"/>
</dbReference>
<dbReference type="PATRIC" id="fig|565050.3.peg.1562"/>
<dbReference type="Proteomes" id="UP000001364">
    <property type="component" value="Chromosome"/>
</dbReference>
<dbReference type="EMBL" id="CP001340">
    <property type="protein sequence ID" value="ACL95049.1"/>
    <property type="molecule type" value="Genomic_DNA"/>
</dbReference>
<dbReference type="Pfam" id="PF00912">
    <property type="entry name" value="Transgly"/>
    <property type="match status" value="1"/>
</dbReference>
<dbReference type="RefSeq" id="WP_010919390.1">
    <property type="nucleotide sequence ID" value="NC_011916.1"/>
</dbReference>
<dbReference type="SUPFAM" id="SSF56601">
    <property type="entry name" value="beta-lactamase/transpeptidase-like"/>
    <property type="match status" value="1"/>
</dbReference>
<dbReference type="SUPFAM" id="SSF53955">
    <property type="entry name" value="Lysozyme-like"/>
    <property type="match status" value="1"/>
</dbReference>
<dbReference type="SMR" id="A0A0H3C701"/>
<evidence type="ECO:0000259" key="18">
    <source>
        <dbReference type="Pfam" id="PF00912"/>
    </source>
</evidence>
<dbReference type="UniPathway" id="UPA00219"/>
<feature type="compositionally biased region" description="Pro residues" evidence="15">
    <location>
        <begin position="785"/>
        <end position="794"/>
    </location>
</feature>
<keyword evidence="10" id="KW-0573">Peptidoglycan synthesis</keyword>
<feature type="region of interest" description="Disordered" evidence="15">
    <location>
        <begin position="116"/>
        <end position="165"/>
    </location>
</feature>
<keyword evidence="16" id="KW-1133">Transmembrane helix</keyword>
<dbReference type="InterPro" id="IPR050396">
    <property type="entry name" value="Glycosyltr_51/Transpeptidase"/>
</dbReference>
<dbReference type="RefSeq" id="YP_002516957.1">
    <property type="nucleotide sequence ID" value="NC_011916.1"/>
</dbReference>
<dbReference type="GO" id="GO:0008360">
    <property type="term" value="P:regulation of cell shape"/>
    <property type="evidence" value="ECO:0007669"/>
    <property type="project" value="UniProtKB-KW"/>
</dbReference>
<evidence type="ECO:0000313" key="20">
    <source>
        <dbReference type="Proteomes" id="UP000001364"/>
    </source>
</evidence>
<dbReference type="AlphaFoldDB" id="A0A0H3C701"/>
<keyword evidence="4" id="KW-0121">Carboxypeptidase</keyword>
<evidence type="ECO:0000259" key="17">
    <source>
        <dbReference type="Pfam" id="PF00905"/>
    </source>
</evidence>
<keyword evidence="12" id="KW-0961">Cell wall biogenesis/degradation</keyword>
<feature type="compositionally biased region" description="Basic residues" evidence="15">
    <location>
        <begin position="48"/>
        <end position="57"/>
    </location>
</feature>
<dbReference type="FunFam" id="1.10.3810.10:FF:000001">
    <property type="entry name" value="Penicillin-binding protein 1A"/>
    <property type="match status" value="1"/>
</dbReference>
<comment type="catalytic activity">
    <reaction evidence="14">
        <text>[GlcNAc-(1-&gt;4)-Mur2Ac(oyl-L-Ala-gamma-D-Glu-L-Lys-D-Ala-D-Ala)](n)-di-trans,octa-cis-undecaprenyl diphosphate + beta-D-GlcNAc-(1-&gt;4)-Mur2Ac(oyl-L-Ala-gamma-D-Glu-L-Lys-D-Ala-D-Ala)-di-trans,octa-cis-undecaprenyl diphosphate = [GlcNAc-(1-&gt;4)-Mur2Ac(oyl-L-Ala-gamma-D-Glu-L-Lys-D-Ala-D-Ala)](n+1)-di-trans,octa-cis-undecaprenyl diphosphate + di-trans,octa-cis-undecaprenyl diphosphate + H(+)</text>
        <dbReference type="Rhea" id="RHEA:23708"/>
        <dbReference type="Rhea" id="RHEA-COMP:9602"/>
        <dbReference type="Rhea" id="RHEA-COMP:9603"/>
        <dbReference type="ChEBI" id="CHEBI:15378"/>
        <dbReference type="ChEBI" id="CHEBI:58405"/>
        <dbReference type="ChEBI" id="CHEBI:60033"/>
        <dbReference type="ChEBI" id="CHEBI:78435"/>
        <dbReference type="EC" id="2.4.99.28"/>
    </reaction>
</comment>
<keyword evidence="6" id="KW-0328">Glycosyltransferase</keyword>
<dbReference type="GeneID" id="7331562"/>
<evidence type="ECO:0000256" key="8">
    <source>
        <dbReference type="ARBA" id="ARBA00022801"/>
    </source>
</evidence>
<evidence type="ECO:0000256" key="14">
    <source>
        <dbReference type="ARBA" id="ARBA00049902"/>
    </source>
</evidence>
<feature type="compositionally biased region" description="Low complexity" evidence="15">
    <location>
        <begin position="1"/>
        <end position="13"/>
    </location>
</feature>
<gene>
    <name evidence="19" type="primary">pbp1A</name>
    <name evidence="19" type="ordered locus">CCNA_01584</name>
</gene>
<evidence type="ECO:0000256" key="13">
    <source>
        <dbReference type="ARBA" id="ARBA00034000"/>
    </source>
</evidence>
<comment type="catalytic activity">
    <reaction evidence="13">
        <text>Preferential cleavage: (Ac)2-L-Lys-D-Ala-|-D-Ala. Also transpeptidation of peptidyl-alanyl moieties that are N-acyl substituents of D-alanine.</text>
        <dbReference type="EC" id="3.4.16.4"/>
    </reaction>
</comment>
<dbReference type="InterPro" id="IPR001264">
    <property type="entry name" value="Glyco_trans_51"/>
</dbReference>